<dbReference type="SUPFAM" id="SSF53686">
    <property type="entry name" value="Tryptophan synthase beta subunit-like PLP-dependent enzymes"/>
    <property type="match status" value="1"/>
</dbReference>
<keyword evidence="8" id="KW-1185">Reference proteome</keyword>
<evidence type="ECO:0000256" key="5">
    <source>
        <dbReference type="PIRSR" id="PIRSR006278-2"/>
    </source>
</evidence>
<protein>
    <submittedName>
        <fullName evidence="7">Pyridoxal-phosphate dependent enzyme</fullName>
    </submittedName>
</protein>
<name>A0A7J5TZE6_9BACT</name>
<dbReference type="InterPro" id="IPR036052">
    <property type="entry name" value="TrpB-like_PALP_sf"/>
</dbReference>
<dbReference type="AlphaFoldDB" id="A0A7J5TZE6"/>
<comment type="caution">
    <text evidence="7">The sequence shown here is derived from an EMBL/GenBank/DDBJ whole genome shotgun (WGS) entry which is preliminary data.</text>
</comment>
<dbReference type="InterPro" id="IPR027278">
    <property type="entry name" value="ACCD_DCysDesulf"/>
</dbReference>
<dbReference type="PIRSF" id="PIRSF006278">
    <property type="entry name" value="ACCD_DCysDesulf"/>
    <property type="match status" value="1"/>
</dbReference>
<dbReference type="PANTHER" id="PTHR43780:SF2">
    <property type="entry name" value="1-AMINOCYCLOPROPANE-1-CARBOXYLATE DEAMINASE-RELATED"/>
    <property type="match status" value="1"/>
</dbReference>
<evidence type="ECO:0000259" key="6">
    <source>
        <dbReference type="Pfam" id="PF00291"/>
    </source>
</evidence>
<comment type="similarity">
    <text evidence="2">Belongs to the ACC deaminase/D-cysteine desulfhydrase family.</text>
</comment>
<evidence type="ECO:0000256" key="1">
    <source>
        <dbReference type="ARBA" id="ARBA00001933"/>
    </source>
</evidence>
<dbReference type="Proteomes" id="UP000488299">
    <property type="component" value="Unassembled WGS sequence"/>
</dbReference>
<dbReference type="Gene3D" id="3.40.50.1100">
    <property type="match status" value="2"/>
</dbReference>
<dbReference type="GO" id="GO:0019148">
    <property type="term" value="F:D-cysteine desulfhydrase activity"/>
    <property type="evidence" value="ECO:0007669"/>
    <property type="project" value="TreeGrafter"/>
</dbReference>
<evidence type="ECO:0000256" key="2">
    <source>
        <dbReference type="ARBA" id="ARBA00008639"/>
    </source>
</evidence>
<sequence length="315" mass="34107">MPNQTATRPVYLPMLPLQQPSPLQRIDVPLTRSLPVQLYLKRDDLLHPLVSGNKWRKLKYNLLAAKQAGFDTLLTFGGARSNHLYATAAAGQLIGFRTIGVVRGDEPALLQSSTLQFCASAGMHLHLVSRAAFREKESSQFLDGLHKLYGPAYVLPEGGTNEEAIRGAAEIMPELTEQLGTAPDAVCCAVGTGGTVAGLARSAPQSTKVLGFMALKGWHPPLDPACPNLHYLTDYHFGGYAKTHPELLQFMADFEAQTGVLIEQVYTAKMLYGLLDLARQGFFEPGARVVAIHTGGLQGRLPQDRLPVVAPSNAQ</sequence>
<evidence type="ECO:0000313" key="8">
    <source>
        <dbReference type="Proteomes" id="UP000488299"/>
    </source>
</evidence>
<keyword evidence="3 5" id="KW-0663">Pyridoxal phosphate</keyword>
<accession>A0A7J5TZE6</accession>
<gene>
    <name evidence="7" type="ORF">F5984_14965</name>
</gene>
<proteinExistence type="inferred from homology"/>
<comment type="cofactor">
    <cofactor evidence="1">
        <name>pyridoxal 5'-phosphate</name>
        <dbReference type="ChEBI" id="CHEBI:597326"/>
    </cofactor>
</comment>
<feature type="modified residue" description="N6-(pyridoxal phosphate)lysine" evidence="5">
    <location>
        <position position="54"/>
    </location>
</feature>
<dbReference type="InterPro" id="IPR001926">
    <property type="entry name" value="TrpB-like_PALP"/>
</dbReference>
<evidence type="ECO:0000256" key="3">
    <source>
        <dbReference type="ARBA" id="ARBA00022898"/>
    </source>
</evidence>
<dbReference type="PANTHER" id="PTHR43780">
    <property type="entry name" value="1-AMINOCYCLOPROPANE-1-CARBOXYLATE DEAMINASE-RELATED"/>
    <property type="match status" value="1"/>
</dbReference>
<organism evidence="7 8">
    <name type="scientific">Rudanella paleaurantiibacter</name>
    <dbReference type="NCBI Taxonomy" id="2614655"/>
    <lineage>
        <taxon>Bacteria</taxon>
        <taxon>Pseudomonadati</taxon>
        <taxon>Bacteroidota</taxon>
        <taxon>Cytophagia</taxon>
        <taxon>Cytophagales</taxon>
        <taxon>Cytophagaceae</taxon>
        <taxon>Rudanella</taxon>
    </lineage>
</organism>
<evidence type="ECO:0000256" key="4">
    <source>
        <dbReference type="PIRSR" id="PIRSR006278-1"/>
    </source>
</evidence>
<dbReference type="Pfam" id="PF00291">
    <property type="entry name" value="PALP"/>
    <property type="match status" value="1"/>
</dbReference>
<feature type="active site" description="Nucleophile" evidence="4">
    <location>
        <position position="81"/>
    </location>
</feature>
<reference evidence="7 8" key="1">
    <citation type="submission" date="2019-10" db="EMBL/GenBank/DDBJ databases">
        <title>Rudanella paleaurantiibacter sp. nov., isolated from sludge.</title>
        <authorList>
            <person name="Xu S.Q."/>
        </authorList>
    </citation>
    <scope>NUCLEOTIDE SEQUENCE [LARGE SCALE GENOMIC DNA]</scope>
    <source>
        <strain evidence="7 8">HX-22-17</strain>
    </source>
</reference>
<feature type="domain" description="Tryptophan synthase beta chain-like PALP" evidence="6">
    <location>
        <begin position="18"/>
        <end position="295"/>
    </location>
</feature>
<evidence type="ECO:0000313" key="7">
    <source>
        <dbReference type="EMBL" id="KAB7730445.1"/>
    </source>
</evidence>
<dbReference type="EMBL" id="WELI01000005">
    <property type="protein sequence ID" value="KAB7730445.1"/>
    <property type="molecule type" value="Genomic_DNA"/>
</dbReference>